<evidence type="ECO:0000256" key="1">
    <source>
        <dbReference type="ARBA" id="ARBA00004479"/>
    </source>
</evidence>
<dbReference type="Gene3D" id="3.80.10.10">
    <property type="entry name" value="Ribonuclease Inhibitor"/>
    <property type="match status" value="2"/>
</dbReference>
<dbReference type="AlphaFoldDB" id="A0AAV5LSQ4"/>
<organism evidence="3 4">
    <name type="scientific">Rubroshorea leprosula</name>
    <dbReference type="NCBI Taxonomy" id="152421"/>
    <lineage>
        <taxon>Eukaryota</taxon>
        <taxon>Viridiplantae</taxon>
        <taxon>Streptophyta</taxon>
        <taxon>Embryophyta</taxon>
        <taxon>Tracheophyta</taxon>
        <taxon>Spermatophyta</taxon>
        <taxon>Magnoliopsida</taxon>
        <taxon>eudicotyledons</taxon>
        <taxon>Gunneridae</taxon>
        <taxon>Pentapetalae</taxon>
        <taxon>rosids</taxon>
        <taxon>malvids</taxon>
        <taxon>Malvales</taxon>
        <taxon>Dipterocarpaceae</taxon>
        <taxon>Rubroshorea</taxon>
    </lineage>
</organism>
<dbReference type="InterPro" id="IPR001611">
    <property type="entry name" value="Leu-rich_rpt"/>
</dbReference>
<feature type="signal peptide" evidence="2">
    <location>
        <begin position="1"/>
        <end position="28"/>
    </location>
</feature>
<dbReference type="Pfam" id="PF00560">
    <property type="entry name" value="LRR_1"/>
    <property type="match status" value="3"/>
</dbReference>
<proteinExistence type="predicted"/>
<keyword evidence="2" id="KW-0732">Signal</keyword>
<reference evidence="3 4" key="1">
    <citation type="journal article" date="2021" name="Commun. Biol.">
        <title>The genome of Shorea leprosula (Dipterocarpaceae) highlights the ecological relevance of drought in aseasonal tropical rainforests.</title>
        <authorList>
            <person name="Ng K.K.S."/>
            <person name="Kobayashi M.J."/>
            <person name="Fawcett J.A."/>
            <person name="Hatakeyama M."/>
            <person name="Paape T."/>
            <person name="Ng C.H."/>
            <person name="Ang C.C."/>
            <person name="Tnah L.H."/>
            <person name="Lee C.T."/>
            <person name="Nishiyama T."/>
            <person name="Sese J."/>
            <person name="O'Brien M.J."/>
            <person name="Copetti D."/>
            <person name="Mohd Noor M.I."/>
            <person name="Ong R.C."/>
            <person name="Putra M."/>
            <person name="Sireger I.Z."/>
            <person name="Indrioko S."/>
            <person name="Kosugi Y."/>
            <person name="Izuno A."/>
            <person name="Isagi Y."/>
            <person name="Lee S.L."/>
            <person name="Shimizu K.K."/>
        </authorList>
    </citation>
    <scope>NUCLEOTIDE SEQUENCE [LARGE SCALE GENOMIC DNA]</scope>
    <source>
        <strain evidence="3">214</strain>
    </source>
</reference>
<comment type="caution">
    <text evidence="3">The sequence shown here is derived from an EMBL/GenBank/DDBJ whole genome shotgun (WGS) entry which is preliminary data.</text>
</comment>
<dbReference type="InterPro" id="IPR051824">
    <property type="entry name" value="LRR_Rcpt-Like_S/T_Kinase"/>
</dbReference>
<evidence type="ECO:0000313" key="4">
    <source>
        <dbReference type="Proteomes" id="UP001054252"/>
    </source>
</evidence>
<feature type="chain" id="PRO_5043316067" evidence="2">
    <location>
        <begin position="29"/>
        <end position="291"/>
    </location>
</feature>
<keyword evidence="4" id="KW-1185">Reference proteome</keyword>
<accession>A0AAV5LSQ4</accession>
<dbReference type="FunFam" id="3.80.10.10:FF:000766">
    <property type="entry name" value="Os05g0263100 protein"/>
    <property type="match status" value="1"/>
</dbReference>
<dbReference type="EMBL" id="BPVZ01000139">
    <property type="protein sequence ID" value="GKV40172.1"/>
    <property type="molecule type" value="Genomic_DNA"/>
</dbReference>
<dbReference type="SUPFAM" id="SSF52058">
    <property type="entry name" value="L domain-like"/>
    <property type="match status" value="1"/>
</dbReference>
<evidence type="ECO:0000256" key="2">
    <source>
        <dbReference type="SAM" id="SignalP"/>
    </source>
</evidence>
<evidence type="ECO:0000313" key="3">
    <source>
        <dbReference type="EMBL" id="GKV40172.1"/>
    </source>
</evidence>
<gene>
    <name evidence="3" type="ORF">SLEP1_g47840</name>
</gene>
<dbReference type="Proteomes" id="UP001054252">
    <property type="component" value="Unassembled WGS sequence"/>
</dbReference>
<comment type="subcellular location">
    <subcellularLocation>
        <location evidence="1">Membrane</location>
        <topology evidence="1">Single-pass type I membrane protein</topology>
    </subcellularLocation>
</comment>
<dbReference type="PANTHER" id="PTHR48006">
    <property type="entry name" value="LEUCINE-RICH REPEAT-CONTAINING PROTEIN DDB_G0281931-RELATED"/>
    <property type="match status" value="1"/>
</dbReference>
<name>A0AAV5LSQ4_9ROSI</name>
<dbReference type="PANTHER" id="PTHR48006:SF62">
    <property type="entry name" value="LEUCINE-RICH REPEAT TRANSMEMBRANE PROTEIN KINASE"/>
    <property type="match status" value="1"/>
</dbReference>
<dbReference type="GO" id="GO:0005886">
    <property type="term" value="C:plasma membrane"/>
    <property type="evidence" value="ECO:0007669"/>
    <property type="project" value="TreeGrafter"/>
</dbReference>
<protein>
    <submittedName>
        <fullName evidence="3">Uncharacterized protein</fullName>
    </submittedName>
</protein>
<dbReference type="InterPro" id="IPR032675">
    <property type="entry name" value="LRR_dom_sf"/>
</dbReference>
<sequence>MSGSSAARHLLVLGSFAILVQLLCVANAQNQSQPTTDPDEAKILNSIFQQWGISAQAQWNLSGELCSGVALDITVFDSGTYNPIITCQCENSTCHITQLKVYALSIVGVIPDALWNLTYLTNLDLRRNRLTGPLSTSIGNLIQMQWLSFGTNALSGKVPQELGLLTDLRSLSITSNNFSGPLPSELGNCLRLEQLYISSSGVSGDIPLTFARLQNLAILWASDTKLTGKIPDFIGNWSKLNTLRFQGNSFDGPIPPTFANLTSMKELRINGLFNGSSTLEFIKDMKSLSIL</sequence>